<evidence type="ECO:0000256" key="4">
    <source>
        <dbReference type="ARBA" id="ARBA00022475"/>
    </source>
</evidence>
<dbReference type="PANTHER" id="PTHR30489">
    <property type="entry name" value="LIPOPROTEIN-RELEASING SYSTEM TRANSMEMBRANE PROTEIN LOLE"/>
    <property type="match status" value="1"/>
</dbReference>
<feature type="domain" description="MacB-like periplasmic core" evidence="10">
    <location>
        <begin position="36"/>
        <end position="247"/>
    </location>
</feature>
<gene>
    <name evidence="11" type="ORF">VVD49_18045</name>
</gene>
<keyword evidence="5 8" id="KW-0812">Transmembrane</keyword>
<keyword evidence="6 8" id="KW-1133">Transmembrane helix</keyword>
<feature type="transmembrane region" description="Helical" evidence="8">
    <location>
        <begin position="390"/>
        <end position="407"/>
    </location>
</feature>
<keyword evidence="7 8" id="KW-0472">Membrane</keyword>
<keyword evidence="12" id="KW-1185">Reference proteome</keyword>
<evidence type="ECO:0000256" key="3">
    <source>
        <dbReference type="ARBA" id="ARBA00022448"/>
    </source>
</evidence>
<dbReference type="PANTHER" id="PTHR30489:SF0">
    <property type="entry name" value="LIPOPROTEIN-RELEASING SYSTEM TRANSMEMBRANE PROTEIN LOLE"/>
    <property type="match status" value="1"/>
</dbReference>
<evidence type="ECO:0000313" key="11">
    <source>
        <dbReference type="EMBL" id="MEC5387640.1"/>
    </source>
</evidence>
<name>A0ABU6K7F9_9RHOO</name>
<organism evidence="11 12">
    <name type="scientific">Uliginosibacterium silvisoli</name>
    <dbReference type="NCBI Taxonomy" id="3114758"/>
    <lineage>
        <taxon>Bacteria</taxon>
        <taxon>Pseudomonadati</taxon>
        <taxon>Pseudomonadota</taxon>
        <taxon>Betaproteobacteria</taxon>
        <taxon>Rhodocyclales</taxon>
        <taxon>Zoogloeaceae</taxon>
        <taxon>Uliginosibacterium</taxon>
    </lineage>
</organism>
<dbReference type="Pfam" id="PF02687">
    <property type="entry name" value="FtsX"/>
    <property type="match status" value="1"/>
</dbReference>
<feature type="transmembrane region" description="Helical" evidence="8">
    <location>
        <begin position="281"/>
        <end position="305"/>
    </location>
</feature>
<evidence type="ECO:0000256" key="7">
    <source>
        <dbReference type="ARBA" id="ARBA00023136"/>
    </source>
</evidence>
<reference evidence="11 12" key="1">
    <citation type="submission" date="2024-01" db="EMBL/GenBank/DDBJ databases">
        <title>Uliginosibacterium soil sp. nov.</title>
        <authorList>
            <person name="Lv Y."/>
        </authorList>
    </citation>
    <scope>NUCLEOTIDE SEQUENCE [LARGE SCALE GENOMIC DNA]</scope>
    <source>
        <strain evidence="11 12">H3</strain>
    </source>
</reference>
<dbReference type="InterPro" id="IPR051447">
    <property type="entry name" value="Lipoprotein-release_system"/>
</dbReference>
<keyword evidence="3" id="KW-0813">Transport</keyword>
<evidence type="ECO:0000256" key="1">
    <source>
        <dbReference type="ARBA" id="ARBA00004651"/>
    </source>
</evidence>
<evidence type="ECO:0000313" key="12">
    <source>
        <dbReference type="Proteomes" id="UP001331561"/>
    </source>
</evidence>
<evidence type="ECO:0000259" key="10">
    <source>
        <dbReference type="Pfam" id="PF12704"/>
    </source>
</evidence>
<keyword evidence="4" id="KW-1003">Cell membrane</keyword>
<evidence type="ECO:0000256" key="6">
    <source>
        <dbReference type="ARBA" id="ARBA00022989"/>
    </source>
</evidence>
<comment type="similarity">
    <text evidence="2">Belongs to the ABC-4 integral membrane protein family. LolC/E subfamily.</text>
</comment>
<dbReference type="InterPro" id="IPR025857">
    <property type="entry name" value="MacB_PCD"/>
</dbReference>
<keyword evidence="11" id="KW-0449">Lipoprotein</keyword>
<accession>A0ABU6K7F9</accession>
<dbReference type="Proteomes" id="UP001331561">
    <property type="component" value="Unassembled WGS sequence"/>
</dbReference>
<protein>
    <submittedName>
        <fullName evidence="11">Lipoprotein-releasing ABC transporter permease subunit</fullName>
    </submittedName>
</protein>
<dbReference type="RefSeq" id="WP_327600617.1">
    <property type="nucleotide sequence ID" value="NZ_JAYXHS010000004.1"/>
</dbReference>
<feature type="domain" description="ABC3 transporter permease C-terminal" evidence="9">
    <location>
        <begin position="284"/>
        <end position="417"/>
    </location>
</feature>
<dbReference type="NCBIfam" id="TIGR02212">
    <property type="entry name" value="lolCE"/>
    <property type="match status" value="1"/>
</dbReference>
<dbReference type="InterPro" id="IPR011925">
    <property type="entry name" value="LolCE_TM"/>
</dbReference>
<feature type="transmembrane region" description="Helical" evidence="8">
    <location>
        <begin position="325"/>
        <end position="346"/>
    </location>
</feature>
<sequence>MNIFRRIFSSFELAIGLRYVRAKRRRSGGGFVSFISFVSMAGIALGVGALIIVLSVMNGFQRDLRTRILGVASHVQISAYTGELQDWQKYAELARTLPQVSAAAPYVQQQAMFSLDATVKGAIVRGIDPALEDSVADFAKYMKAGKLTDLVPGEFDVILGVDLARSLGVQMGDKVTLIAPQGLVTPAAVLPRVKQFRVVGVFEAGMYEYDVGLALIHMNDAQKLYQMGEGVSGVRLKLTELFDAQKVALKLGMQMPPEAYVTDWTQSHANFFRAVEIEKRVMFIILSLIVAVAAFNIVSALVMAVQDKRADIAILRTLGASPRSIMSIFVVQGALMGFIGLGIGVVFGVTVALNIGTIVPFIENLFNFHILSPEVYQISTLPSELQWRDLIGVIVISFILTLVATLYPSWRASRINPAEALRYE</sequence>
<evidence type="ECO:0000256" key="8">
    <source>
        <dbReference type="SAM" id="Phobius"/>
    </source>
</evidence>
<proteinExistence type="inferred from homology"/>
<dbReference type="Pfam" id="PF12704">
    <property type="entry name" value="MacB_PCD"/>
    <property type="match status" value="1"/>
</dbReference>
<evidence type="ECO:0000256" key="2">
    <source>
        <dbReference type="ARBA" id="ARBA00005236"/>
    </source>
</evidence>
<evidence type="ECO:0000256" key="5">
    <source>
        <dbReference type="ARBA" id="ARBA00022692"/>
    </source>
</evidence>
<dbReference type="InterPro" id="IPR003838">
    <property type="entry name" value="ABC3_permease_C"/>
</dbReference>
<comment type="caution">
    <text evidence="11">The sequence shown here is derived from an EMBL/GenBank/DDBJ whole genome shotgun (WGS) entry which is preliminary data.</text>
</comment>
<comment type="subcellular location">
    <subcellularLocation>
        <location evidence="1">Cell membrane</location>
        <topology evidence="1">Multi-pass membrane protein</topology>
    </subcellularLocation>
</comment>
<feature type="transmembrane region" description="Helical" evidence="8">
    <location>
        <begin position="32"/>
        <end position="57"/>
    </location>
</feature>
<dbReference type="EMBL" id="JAYXHS010000004">
    <property type="protein sequence ID" value="MEC5387640.1"/>
    <property type="molecule type" value="Genomic_DNA"/>
</dbReference>
<evidence type="ECO:0000259" key="9">
    <source>
        <dbReference type="Pfam" id="PF02687"/>
    </source>
</evidence>